<dbReference type="STRING" id="1027249.SAMN05216179_1433"/>
<sequence>MKRILTFFTFIWILFLFMASPVHGSQQNIIDISGTFSETNQLFDLENIKPGDWADRELTISNKRDNEINYDIEIEYEDGSRMFYDELFIEIKSTDEQLFYDKLTNFTTIKDLTLAANEDETLKMQLTFPPELGNEFQGLTTKATITIISHDDNDEESSTFTLSTDSQSMNNDSFLPDTATFIFNFLVIGIVLLLAGSIIYLIIKKKKLA</sequence>
<dbReference type="RefSeq" id="WP_073201119.1">
    <property type="nucleotide sequence ID" value="NZ_FRCZ01000002.1"/>
</dbReference>
<dbReference type="OrthoDB" id="2566057at2"/>
<gene>
    <name evidence="2" type="ORF">SAMN05216179_1433</name>
</gene>
<dbReference type="AlphaFoldDB" id="A0A1M7MYX2"/>
<evidence type="ECO:0000313" key="3">
    <source>
        <dbReference type="Proteomes" id="UP000184184"/>
    </source>
</evidence>
<proteinExistence type="predicted"/>
<dbReference type="EMBL" id="FRCZ01000002">
    <property type="protein sequence ID" value="SHM96311.1"/>
    <property type="molecule type" value="Genomic_DNA"/>
</dbReference>
<accession>A0A1M7MYX2</accession>
<keyword evidence="1" id="KW-0812">Transmembrane</keyword>
<feature type="transmembrane region" description="Helical" evidence="1">
    <location>
        <begin position="181"/>
        <end position="203"/>
    </location>
</feature>
<dbReference type="Proteomes" id="UP000184184">
    <property type="component" value="Unassembled WGS sequence"/>
</dbReference>
<reference evidence="2 3" key="1">
    <citation type="submission" date="2016-11" db="EMBL/GenBank/DDBJ databases">
        <authorList>
            <person name="Jaros S."/>
            <person name="Januszkiewicz K."/>
            <person name="Wedrychowicz H."/>
        </authorList>
    </citation>
    <scope>NUCLEOTIDE SEQUENCE [LARGE SCALE GENOMIC DNA]</scope>
    <source>
        <strain evidence="2 3">CGMCC 1.10681</strain>
    </source>
</reference>
<name>A0A1M7MYX2_9BACI</name>
<evidence type="ECO:0000313" key="2">
    <source>
        <dbReference type="EMBL" id="SHM96311.1"/>
    </source>
</evidence>
<dbReference type="NCBIfam" id="TIGR01167">
    <property type="entry name" value="LPXTG_anchor"/>
    <property type="match status" value="1"/>
</dbReference>
<protein>
    <submittedName>
        <fullName evidence="2">LPXTG-motif cell wall anchor domain-containing protein</fullName>
    </submittedName>
</protein>
<organism evidence="2 3">
    <name type="scientific">Gracilibacillus kekensis</name>
    <dbReference type="NCBI Taxonomy" id="1027249"/>
    <lineage>
        <taxon>Bacteria</taxon>
        <taxon>Bacillati</taxon>
        <taxon>Bacillota</taxon>
        <taxon>Bacilli</taxon>
        <taxon>Bacillales</taxon>
        <taxon>Bacillaceae</taxon>
        <taxon>Gracilibacillus</taxon>
    </lineage>
</organism>
<keyword evidence="1" id="KW-0472">Membrane</keyword>
<keyword evidence="1" id="KW-1133">Transmembrane helix</keyword>
<evidence type="ECO:0000256" key="1">
    <source>
        <dbReference type="SAM" id="Phobius"/>
    </source>
</evidence>
<keyword evidence="3" id="KW-1185">Reference proteome</keyword>